<dbReference type="Pfam" id="PF00990">
    <property type="entry name" value="GGDEF"/>
    <property type="match status" value="1"/>
</dbReference>
<dbReference type="CDD" id="cd01949">
    <property type="entry name" value="GGDEF"/>
    <property type="match status" value="1"/>
</dbReference>
<dbReference type="SUPFAM" id="SSF55073">
    <property type="entry name" value="Nucleotide cyclase"/>
    <property type="match status" value="1"/>
</dbReference>
<evidence type="ECO:0000313" key="4">
    <source>
        <dbReference type="Proteomes" id="UP001234495"/>
    </source>
</evidence>
<feature type="transmembrane region" description="Helical" evidence="1">
    <location>
        <begin position="19"/>
        <end position="37"/>
    </location>
</feature>
<dbReference type="InterPro" id="IPR029787">
    <property type="entry name" value="Nucleotide_cyclase"/>
</dbReference>
<dbReference type="NCBIfam" id="TIGR00254">
    <property type="entry name" value="GGDEF"/>
    <property type="match status" value="1"/>
</dbReference>
<keyword evidence="1" id="KW-0812">Transmembrane</keyword>
<dbReference type="PROSITE" id="PS50887">
    <property type="entry name" value="GGDEF"/>
    <property type="match status" value="1"/>
</dbReference>
<dbReference type="PANTHER" id="PTHR45138:SF6">
    <property type="entry name" value="DIGUANYLATE CYCLASE DGCN"/>
    <property type="match status" value="1"/>
</dbReference>
<proteinExistence type="predicted"/>
<dbReference type="PANTHER" id="PTHR45138">
    <property type="entry name" value="REGULATORY COMPONENTS OF SENSORY TRANSDUCTION SYSTEM"/>
    <property type="match status" value="1"/>
</dbReference>
<evidence type="ECO:0000256" key="1">
    <source>
        <dbReference type="SAM" id="Phobius"/>
    </source>
</evidence>
<evidence type="ECO:0000259" key="2">
    <source>
        <dbReference type="PROSITE" id="PS50887"/>
    </source>
</evidence>
<feature type="domain" description="GGDEF" evidence="2">
    <location>
        <begin position="139"/>
        <end position="264"/>
    </location>
</feature>
<dbReference type="Gene3D" id="3.30.70.270">
    <property type="match status" value="1"/>
</dbReference>
<keyword evidence="1" id="KW-1133">Transmembrane helix</keyword>
<comment type="caution">
    <text evidence="3">The sequence shown here is derived from an EMBL/GenBank/DDBJ whole genome shotgun (WGS) entry which is preliminary data.</text>
</comment>
<name>A0ABT9ZIM9_9BACI</name>
<keyword evidence="1" id="KW-0472">Membrane</keyword>
<dbReference type="Proteomes" id="UP001234495">
    <property type="component" value="Unassembled WGS sequence"/>
</dbReference>
<keyword evidence="4" id="KW-1185">Reference proteome</keyword>
<organism evidence="3 4">
    <name type="scientific">Metabacillus malikii</name>
    <dbReference type="NCBI Taxonomy" id="1504265"/>
    <lineage>
        <taxon>Bacteria</taxon>
        <taxon>Bacillati</taxon>
        <taxon>Bacillota</taxon>
        <taxon>Bacilli</taxon>
        <taxon>Bacillales</taxon>
        <taxon>Bacillaceae</taxon>
        <taxon>Metabacillus</taxon>
    </lineage>
</organism>
<accession>A0ABT9ZIM9</accession>
<sequence>MEGLIILLHLKEQLDVHDIFFEAILLIAVSIIMIYFWKLYFANRKVMQWSLAFIGINLYAVGSFFDLFSEFVDVSDAIDNMISKGFKAVGISLFSYGMVKIITYLIHLNRTDAQTQLFSKQFFLATIEKESKIATRQNQVFSLIFLDVNGFKQINDTLGHKIGDAVLQEVAVKIKKEIRQTDIAARYGGDEFVILLPQTDATQSKHILNSIQISVSKLDIPNNLSISISGGFSTFPTDTTSITNLLHLADERMYKNKAELKKLQ</sequence>
<dbReference type="InterPro" id="IPR043128">
    <property type="entry name" value="Rev_trsase/Diguanyl_cyclase"/>
</dbReference>
<dbReference type="InterPro" id="IPR050469">
    <property type="entry name" value="Diguanylate_Cyclase"/>
</dbReference>
<feature type="transmembrane region" description="Helical" evidence="1">
    <location>
        <begin position="88"/>
        <end position="106"/>
    </location>
</feature>
<dbReference type="SMART" id="SM00267">
    <property type="entry name" value="GGDEF"/>
    <property type="match status" value="1"/>
</dbReference>
<reference evidence="3 4" key="1">
    <citation type="submission" date="2023-07" db="EMBL/GenBank/DDBJ databases">
        <title>Genomic Encyclopedia of Type Strains, Phase IV (KMG-IV): sequencing the most valuable type-strain genomes for metagenomic binning, comparative biology and taxonomic classification.</title>
        <authorList>
            <person name="Goeker M."/>
        </authorList>
    </citation>
    <scope>NUCLEOTIDE SEQUENCE [LARGE SCALE GENOMIC DNA]</scope>
    <source>
        <strain evidence="3 4">DSM 29005</strain>
    </source>
</reference>
<dbReference type="InterPro" id="IPR000160">
    <property type="entry name" value="GGDEF_dom"/>
</dbReference>
<gene>
    <name evidence="3" type="ORF">J2S19_003140</name>
</gene>
<protein>
    <submittedName>
        <fullName evidence="3">Diguanylate cyclase (GGDEF)-like protein</fullName>
    </submittedName>
</protein>
<feature type="transmembrane region" description="Helical" evidence="1">
    <location>
        <begin position="49"/>
        <end position="68"/>
    </location>
</feature>
<evidence type="ECO:0000313" key="3">
    <source>
        <dbReference type="EMBL" id="MDQ0231855.1"/>
    </source>
</evidence>
<dbReference type="EMBL" id="JAUSUD010000015">
    <property type="protein sequence ID" value="MDQ0231855.1"/>
    <property type="molecule type" value="Genomic_DNA"/>
</dbReference>